<dbReference type="PANTHER" id="PTHR34203">
    <property type="entry name" value="METHYLTRANSFERASE, FKBM FAMILY PROTEIN"/>
    <property type="match status" value="1"/>
</dbReference>
<proteinExistence type="predicted"/>
<dbReference type="GO" id="GO:0008168">
    <property type="term" value="F:methyltransferase activity"/>
    <property type="evidence" value="ECO:0007669"/>
    <property type="project" value="UniProtKB-KW"/>
</dbReference>
<dbReference type="InterPro" id="IPR006342">
    <property type="entry name" value="FkbM_mtfrase"/>
</dbReference>
<dbReference type="InterPro" id="IPR052514">
    <property type="entry name" value="SAM-dependent_MTase"/>
</dbReference>
<name>A0A2M7G6R7_9BACT</name>
<dbReference type="NCBIfam" id="TIGR01444">
    <property type="entry name" value="fkbM_fam"/>
    <property type="match status" value="1"/>
</dbReference>
<accession>A0A2M7G6R7</accession>
<evidence type="ECO:0000313" key="2">
    <source>
        <dbReference type="EMBL" id="PIW17718.1"/>
    </source>
</evidence>
<dbReference type="EMBL" id="PFFQ01000021">
    <property type="protein sequence ID" value="PIW17718.1"/>
    <property type="molecule type" value="Genomic_DNA"/>
</dbReference>
<sequence>MSFRLKTLYKISSHPLTRKSPLAALKRYFLFHLSQRLFPYTQVYPWIGELRLFVRKGWAGVVGNIYTGLYDFEEMSFILHYLKKDDLFADIGANHGVYSLLAAGICQAQVISIEPIPETFKQLNEQIHLNKLENLIKTHQAGISSKPGQLYFSKQLGTMNHVVLDPHSPTDVLEVPVFTLDQLITGPAKVLKIDTEGFELPALQGALNCLSNPALHAIIIELNGSGEKYGYTDQTTDQLLRSQGFAPYRYLPFERQLEPLKDWRKDQYNTLYIRHPENVLPVLQQTPKIQLLNQAI</sequence>
<gene>
    <name evidence="2" type="ORF">COW36_07670</name>
</gene>
<dbReference type="Gene3D" id="3.40.50.150">
    <property type="entry name" value="Vaccinia Virus protein VP39"/>
    <property type="match status" value="1"/>
</dbReference>
<evidence type="ECO:0000259" key="1">
    <source>
        <dbReference type="Pfam" id="PF05050"/>
    </source>
</evidence>
<dbReference type="AlphaFoldDB" id="A0A2M7G6R7"/>
<evidence type="ECO:0000313" key="3">
    <source>
        <dbReference type="Proteomes" id="UP000231019"/>
    </source>
</evidence>
<dbReference type="Pfam" id="PF05050">
    <property type="entry name" value="Methyltransf_21"/>
    <property type="match status" value="1"/>
</dbReference>
<organism evidence="2 3">
    <name type="scientific">bacterium (Candidatus Blackallbacteria) CG17_big_fil_post_rev_8_21_14_2_50_48_46</name>
    <dbReference type="NCBI Taxonomy" id="2014261"/>
    <lineage>
        <taxon>Bacteria</taxon>
        <taxon>Candidatus Blackallbacteria</taxon>
    </lineage>
</organism>
<dbReference type="SUPFAM" id="SSF53335">
    <property type="entry name" value="S-adenosyl-L-methionine-dependent methyltransferases"/>
    <property type="match status" value="1"/>
</dbReference>
<feature type="domain" description="Methyltransferase FkbM" evidence="1">
    <location>
        <begin position="90"/>
        <end position="245"/>
    </location>
</feature>
<keyword evidence="2" id="KW-0808">Transferase</keyword>
<protein>
    <submittedName>
        <fullName evidence="2">FkbM family methyltransferase</fullName>
    </submittedName>
</protein>
<dbReference type="Proteomes" id="UP000231019">
    <property type="component" value="Unassembled WGS sequence"/>
</dbReference>
<dbReference type="PANTHER" id="PTHR34203:SF15">
    <property type="entry name" value="SLL1173 PROTEIN"/>
    <property type="match status" value="1"/>
</dbReference>
<reference evidence="2 3" key="1">
    <citation type="submission" date="2017-09" db="EMBL/GenBank/DDBJ databases">
        <title>Depth-based differentiation of microbial function through sediment-hosted aquifers and enrichment of novel symbionts in the deep terrestrial subsurface.</title>
        <authorList>
            <person name="Probst A.J."/>
            <person name="Ladd B."/>
            <person name="Jarett J.K."/>
            <person name="Geller-Mcgrath D.E."/>
            <person name="Sieber C.M."/>
            <person name="Emerson J.B."/>
            <person name="Anantharaman K."/>
            <person name="Thomas B.C."/>
            <person name="Malmstrom R."/>
            <person name="Stieglmeier M."/>
            <person name="Klingl A."/>
            <person name="Woyke T."/>
            <person name="Ryan C.M."/>
            <person name="Banfield J.F."/>
        </authorList>
    </citation>
    <scope>NUCLEOTIDE SEQUENCE [LARGE SCALE GENOMIC DNA]</scope>
    <source>
        <strain evidence="2">CG17_big_fil_post_rev_8_21_14_2_50_48_46</strain>
    </source>
</reference>
<comment type="caution">
    <text evidence="2">The sequence shown here is derived from an EMBL/GenBank/DDBJ whole genome shotgun (WGS) entry which is preliminary data.</text>
</comment>
<keyword evidence="2" id="KW-0489">Methyltransferase</keyword>
<dbReference type="InterPro" id="IPR029063">
    <property type="entry name" value="SAM-dependent_MTases_sf"/>
</dbReference>
<dbReference type="GO" id="GO:0032259">
    <property type="term" value="P:methylation"/>
    <property type="evidence" value="ECO:0007669"/>
    <property type="project" value="UniProtKB-KW"/>
</dbReference>